<sequence>CAASYSELQTSGRGRFLLEHAAPFSAFLTDSFGRQHNYLRISLTEKCNLRCKIGVVWMMVLVDVCMLYPKRVISIKACT</sequence>
<dbReference type="InParanoid" id="A0A672UR13"/>
<evidence type="ECO:0000313" key="3">
    <source>
        <dbReference type="Ensembl" id="ENSSHBP00005017921.1"/>
    </source>
</evidence>
<dbReference type="PANTHER" id="PTHR22960:SF0">
    <property type="entry name" value="MOLYBDENUM COFACTOR BIOSYNTHESIS PROTEIN 1"/>
    <property type="match status" value="1"/>
</dbReference>
<dbReference type="Gene3D" id="3.20.20.70">
    <property type="entry name" value="Aldolase class I"/>
    <property type="match status" value="1"/>
</dbReference>
<evidence type="ECO:0000256" key="1">
    <source>
        <dbReference type="ARBA" id="ARBA00005046"/>
    </source>
</evidence>
<reference evidence="3" key="2">
    <citation type="submission" date="2025-08" db="UniProtKB">
        <authorList>
            <consortium name="Ensembl"/>
        </authorList>
    </citation>
    <scope>IDENTIFICATION</scope>
</reference>
<evidence type="ECO:0000313" key="4">
    <source>
        <dbReference type="Proteomes" id="UP000472266"/>
    </source>
</evidence>
<dbReference type="Ensembl" id="ENSSHBT00005021421.1">
    <property type="protein sequence ID" value="ENSSHBP00005017921.1"/>
    <property type="gene ID" value="ENSSHBG00005015485.1"/>
</dbReference>
<comment type="pathway">
    <text evidence="1">Cofactor biosynthesis; molybdopterin biosynthesis.</text>
</comment>
<reference evidence="3 4" key="1">
    <citation type="submission" date="2019-11" db="EMBL/GenBank/DDBJ databases">
        <title>Strigops habroptila (kakapo) genome, bStrHab1, primary haplotype, v2.</title>
        <authorList>
            <person name="Jarvis E.D."/>
            <person name="Howard J."/>
            <person name="Rhie A."/>
            <person name="Phillippy A."/>
            <person name="Korlach J."/>
            <person name="Digby A."/>
            <person name="Iorns D."/>
            <person name="Eason D."/>
            <person name="Robertson B."/>
            <person name="Raemaekers T."/>
            <person name="Howe K."/>
            <person name="Lewin H."/>
            <person name="Damas J."/>
            <person name="Hastie A."/>
            <person name="Tracey A."/>
            <person name="Chow W."/>
            <person name="Fedrigo O."/>
        </authorList>
    </citation>
    <scope>NUCLEOTIDE SEQUENCE [LARGE SCALE GENOMIC DNA]</scope>
</reference>
<dbReference type="GO" id="GO:0006777">
    <property type="term" value="P:Mo-molybdopterin cofactor biosynthetic process"/>
    <property type="evidence" value="ECO:0007669"/>
    <property type="project" value="UniProtKB-KW"/>
</dbReference>
<keyword evidence="2" id="KW-0501">Molybdenum cofactor biosynthesis</keyword>
<dbReference type="GO" id="GO:0061799">
    <property type="term" value="F:cyclic pyranopterin monophosphate synthase activity"/>
    <property type="evidence" value="ECO:0007669"/>
    <property type="project" value="TreeGrafter"/>
</dbReference>
<name>A0A672UR13_STRHB</name>
<protein>
    <submittedName>
        <fullName evidence="3">Uncharacterized protein</fullName>
    </submittedName>
</protein>
<dbReference type="InterPro" id="IPR058240">
    <property type="entry name" value="rSAM_sf"/>
</dbReference>
<organism evidence="3 4">
    <name type="scientific">Strigops habroptila</name>
    <name type="common">Kakapo</name>
    <dbReference type="NCBI Taxonomy" id="2489341"/>
    <lineage>
        <taxon>Eukaryota</taxon>
        <taxon>Metazoa</taxon>
        <taxon>Chordata</taxon>
        <taxon>Craniata</taxon>
        <taxon>Vertebrata</taxon>
        <taxon>Euteleostomi</taxon>
        <taxon>Archelosauria</taxon>
        <taxon>Archosauria</taxon>
        <taxon>Dinosauria</taxon>
        <taxon>Saurischia</taxon>
        <taxon>Theropoda</taxon>
        <taxon>Coelurosauria</taxon>
        <taxon>Aves</taxon>
        <taxon>Neognathae</taxon>
        <taxon>Neoaves</taxon>
        <taxon>Telluraves</taxon>
        <taxon>Australaves</taxon>
        <taxon>Psittaciformes</taxon>
        <taxon>Psittacidae</taxon>
        <taxon>Strigops</taxon>
    </lineage>
</organism>
<evidence type="ECO:0000256" key="2">
    <source>
        <dbReference type="ARBA" id="ARBA00023150"/>
    </source>
</evidence>
<dbReference type="GeneTree" id="ENSGT01060000251506"/>
<dbReference type="AlphaFoldDB" id="A0A672UR13"/>
<dbReference type="InterPro" id="IPR050105">
    <property type="entry name" value="MoCo_biosynth_MoaA/MoaC"/>
</dbReference>
<accession>A0A672UR13</accession>
<dbReference type="SUPFAM" id="SSF102114">
    <property type="entry name" value="Radical SAM enzymes"/>
    <property type="match status" value="1"/>
</dbReference>
<reference evidence="3" key="3">
    <citation type="submission" date="2025-09" db="UniProtKB">
        <authorList>
            <consortium name="Ensembl"/>
        </authorList>
    </citation>
    <scope>IDENTIFICATION</scope>
</reference>
<dbReference type="InterPro" id="IPR013785">
    <property type="entry name" value="Aldolase_TIM"/>
</dbReference>
<keyword evidence="4" id="KW-1185">Reference proteome</keyword>
<proteinExistence type="predicted"/>
<dbReference type="PANTHER" id="PTHR22960">
    <property type="entry name" value="MOLYBDOPTERIN COFACTOR SYNTHESIS PROTEIN A"/>
    <property type="match status" value="1"/>
</dbReference>
<dbReference type="GO" id="GO:0061798">
    <property type="term" value="F:GTP 3',8'-cyclase activity"/>
    <property type="evidence" value="ECO:0007669"/>
    <property type="project" value="TreeGrafter"/>
</dbReference>
<dbReference type="Proteomes" id="UP000472266">
    <property type="component" value="Chromosome 11"/>
</dbReference>